<dbReference type="InterPro" id="IPR003123">
    <property type="entry name" value="VPS9"/>
</dbReference>
<dbReference type="GO" id="GO:0043130">
    <property type="term" value="F:ubiquitin binding"/>
    <property type="evidence" value="ECO:0007669"/>
    <property type="project" value="InterPro"/>
</dbReference>
<feature type="compositionally biased region" description="Low complexity" evidence="2">
    <location>
        <begin position="12"/>
        <end position="41"/>
    </location>
</feature>
<dbReference type="PANTHER" id="PTHR23101:SF25">
    <property type="entry name" value="GTPASE-ACTIVATING PROTEIN AND VPS9 DOMAIN-CONTAINING PROTEIN 1"/>
    <property type="match status" value="1"/>
</dbReference>
<reference evidence="6 7" key="3">
    <citation type="journal article" date="2013" name="Genome Biol.">
        <title>Assembly of a phased diploid Candida albicans genome facilitates allele-specific measurements and provides a simple model for repeat and indel structure.</title>
        <authorList>
            <person name="Muzzey D."/>
            <person name="Schwartz K."/>
            <person name="Weissman J.S."/>
            <person name="Sherlock G."/>
        </authorList>
    </citation>
    <scope>NUCLEOTIDE SEQUENCE [LARGE SCALE GENOMIC DNA]</scope>
    <source>
        <strain evidence="7">SC5314 / ATCC MYA-2876</strain>
    </source>
</reference>
<dbReference type="InterPro" id="IPR003892">
    <property type="entry name" value="CUE"/>
</dbReference>
<dbReference type="SUPFAM" id="SSF109993">
    <property type="entry name" value="VPS9 domain"/>
    <property type="match status" value="1"/>
</dbReference>
<dbReference type="VEuPathDB" id="FungiDB:C6_02630C_A"/>
<reference evidence="6 7" key="1">
    <citation type="journal article" date="2004" name="Proc. Natl. Acad. Sci. U.S.A.">
        <title>The diploid genome sequence of Candida albicans.</title>
        <authorList>
            <person name="Jones T."/>
            <person name="Federspiel N.A."/>
            <person name="Chibana H."/>
            <person name="Dungan J."/>
            <person name="Kalman S."/>
            <person name="Magee B.B."/>
            <person name="Newport G."/>
            <person name="Thorstenson Y.R."/>
            <person name="Agabian N."/>
            <person name="Magee P.T."/>
            <person name="Davis R.W."/>
            <person name="Scherer S."/>
        </authorList>
    </citation>
    <scope>NUCLEOTIDE SEQUENCE [LARGE SCALE GENOMIC DNA]</scope>
    <source>
        <strain evidence="7">SC5314 / ATCC MYA-2876</strain>
    </source>
</reference>
<keyword evidence="7" id="KW-1185">Reference proteome</keyword>
<dbReference type="GO" id="GO:0016192">
    <property type="term" value="P:vesicle-mediated transport"/>
    <property type="evidence" value="ECO:0007669"/>
    <property type="project" value="InterPro"/>
</dbReference>
<feature type="compositionally biased region" description="Acidic residues" evidence="2">
    <location>
        <begin position="230"/>
        <end position="240"/>
    </location>
</feature>
<protein>
    <submittedName>
        <fullName evidence="6">Guanine nucleotide exchange factor</fullName>
    </submittedName>
</protein>
<feature type="region of interest" description="Disordered" evidence="2">
    <location>
        <begin position="1"/>
        <end position="80"/>
    </location>
</feature>
<feature type="compositionally biased region" description="Pro residues" evidence="2">
    <location>
        <begin position="687"/>
        <end position="697"/>
    </location>
</feature>
<sequence length="765" mass="86167">MSFKNQFNFNISKSTPTTSTNNTNTTSNSNSTSNDNPQPTTAKPPPFISNILLKSNFDSSVSTNNSSKTPPKSSSPRLSATGVVPAVVTIDNGELIGNNTSNTSTDSSKTDLIGLFDKFDINKDDKEQTKPEHEEHHPITEKHEDDEVSHEDKLEKMVSDDDGDDEESHKEKEVVSEKEGTSTKDITSSPSIKQTEQKNSGTTSFAALMTIQPYIPPEEKEVHEKHEESVNDDNLIDLDDRETSKSKNNNLHDDPVQSESTNVNQVESSTPKGNFLDIAGSEKEQSGVEELSLKVGDSESKTTSDVPTEDVSTSDANKSHKHRFQINDSSEQNKQSHKPFDFQTFLVQLRKKSADPIVRYIRSFLSSFIRQGHTFTSDQRIKIISDFKIFMNEKFTLYEPFASMDQIDLENSREGLEKLIMNRLHDLCFPPEVVKQNLSYIPEPYTLDLQKDESFALQLEKFSWINGNHLDIDMNDLANKIVKNDQSFLEYAITELNKINNYRAPRDKIICILNACKIIFSYLKLSKQETNADSFIPILILVIFKAKTDHLISNIHYIENFRGQEWLLHGETSYYLSSIQGAVEFIQNITAEDLTISQAEFDAHMEAWDAQRKQKVQQLKLVQPIPTIPTTPTDGTGETNLKPDMSHTPNGLSPSKVLFSSAEMFTKSITNFLSPSPHLSESEPEEFQPPPNSPPPSQDQNDPSAQYQPLPPREEEINAEQMRKAYDTLIEIFPSLDTNILKDVIFINRGNIDVCIDACLQLVDG</sequence>
<evidence type="ECO:0000313" key="6">
    <source>
        <dbReference type="EMBL" id="AOW30196.1"/>
    </source>
</evidence>
<dbReference type="GO" id="GO:0071444">
    <property type="term" value="P:cellular response to pheromone"/>
    <property type="evidence" value="ECO:0000315"/>
    <property type="project" value="CGD"/>
</dbReference>
<dbReference type="RefSeq" id="XP_719097.2">
    <property type="nucleotide sequence ID" value="XM_714004.2"/>
</dbReference>
<dbReference type="InterPro" id="IPR041804">
    <property type="entry name" value="Vps9_CUE"/>
</dbReference>
<dbReference type="InterPro" id="IPR041545">
    <property type="entry name" value="DUF5601"/>
</dbReference>
<dbReference type="Pfam" id="PF02204">
    <property type="entry name" value="VPS9"/>
    <property type="match status" value="1"/>
</dbReference>
<feature type="compositionally biased region" description="Basic and acidic residues" evidence="2">
    <location>
        <begin position="122"/>
        <end position="159"/>
    </location>
</feature>
<dbReference type="GO" id="GO:0031267">
    <property type="term" value="F:small GTPase binding"/>
    <property type="evidence" value="ECO:0000318"/>
    <property type="project" value="GO_Central"/>
</dbReference>
<dbReference type="GO" id="GO:0036166">
    <property type="term" value="P:phenotypic switching"/>
    <property type="evidence" value="ECO:0000315"/>
    <property type="project" value="CGD"/>
</dbReference>
<dbReference type="GO" id="GO:0030139">
    <property type="term" value="C:endocytic vesicle"/>
    <property type="evidence" value="ECO:0000318"/>
    <property type="project" value="GO_Central"/>
</dbReference>
<dbReference type="Proteomes" id="UP000000559">
    <property type="component" value="Chromosome 6"/>
</dbReference>
<dbReference type="FunCoup" id="A0A1D8PPY0">
    <property type="interactions" value="167"/>
</dbReference>
<dbReference type="Gene3D" id="1.10.246.120">
    <property type="match status" value="1"/>
</dbReference>
<dbReference type="KEGG" id="cal:CAALFM_C602630CA"/>
<dbReference type="GeneID" id="3639221"/>
<feature type="compositionally biased region" description="Polar residues" evidence="2">
    <location>
        <begin position="183"/>
        <end position="205"/>
    </location>
</feature>
<dbReference type="Gene3D" id="1.20.1050.80">
    <property type="entry name" value="VPS9 domain"/>
    <property type="match status" value="1"/>
</dbReference>
<feature type="domain" description="VPS9" evidence="4">
    <location>
        <begin position="449"/>
        <end position="595"/>
    </location>
</feature>
<keyword evidence="1" id="KW-0833">Ubl conjugation pathway</keyword>
<feature type="compositionally biased region" description="Polar residues" evidence="2">
    <location>
        <begin position="303"/>
        <end position="316"/>
    </location>
</feature>
<dbReference type="SMR" id="A0A1D8PPY0"/>
<dbReference type="PROSITE" id="PS51140">
    <property type="entry name" value="CUE"/>
    <property type="match status" value="1"/>
</dbReference>
<evidence type="ECO:0000256" key="1">
    <source>
        <dbReference type="ARBA" id="ARBA00022786"/>
    </source>
</evidence>
<dbReference type="CDD" id="cd14369">
    <property type="entry name" value="CUE_VPS9_like"/>
    <property type="match status" value="1"/>
</dbReference>
<feature type="compositionally biased region" description="Polar residues" evidence="2">
    <location>
        <begin position="1"/>
        <end position="11"/>
    </location>
</feature>
<organism evidence="6 7">
    <name type="scientific">Candida albicans (strain SC5314 / ATCC MYA-2876)</name>
    <name type="common">Yeast</name>
    <dbReference type="NCBI Taxonomy" id="237561"/>
    <lineage>
        <taxon>Eukaryota</taxon>
        <taxon>Fungi</taxon>
        <taxon>Dikarya</taxon>
        <taxon>Ascomycota</taxon>
        <taxon>Saccharomycotina</taxon>
        <taxon>Pichiomycetes</taxon>
        <taxon>Debaryomycetaceae</taxon>
        <taxon>Candida/Lodderomyces clade</taxon>
        <taxon>Candida</taxon>
    </lineage>
</organism>
<feature type="region of interest" description="Disordered" evidence="2">
    <location>
        <begin position="626"/>
        <end position="652"/>
    </location>
</feature>
<feature type="compositionally biased region" description="Basic and acidic residues" evidence="2">
    <location>
        <begin position="167"/>
        <end position="182"/>
    </location>
</feature>
<dbReference type="Pfam" id="PF02845">
    <property type="entry name" value="CUE"/>
    <property type="match status" value="1"/>
</dbReference>
<dbReference type="OrthoDB" id="300289at2759"/>
<dbReference type="Gene3D" id="1.10.8.10">
    <property type="entry name" value="DNA helicase RuvA subunit, C-terminal domain"/>
    <property type="match status" value="1"/>
</dbReference>
<dbReference type="PANTHER" id="PTHR23101">
    <property type="entry name" value="RAB GDP/GTP EXCHANGE FACTOR"/>
    <property type="match status" value="1"/>
</dbReference>
<dbReference type="STRING" id="237561.A0A1D8PPY0"/>
<dbReference type="Pfam" id="PF18151">
    <property type="entry name" value="DUF5601"/>
    <property type="match status" value="1"/>
</dbReference>
<accession>A0A1D8PPY0</accession>
<dbReference type="eggNOG" id="KOG2319">
    <property type="taxonomic scope" value="Eukaryota"/>
</dbReference>
<feature type="region of interest" description="Disordered" evidence="2">
    <location>
        <begin position="122"/>
        <end position="337"/>
    </location>
</feature>
<proteinExistence type="predicted"/>
<evidence type="ECO:0000259" key="4">
    <source>
        <dbReference type="PROSITE" id="PS51205"/>
    </source>
</evidence>
<feature type="compositionally biased region" description="Low complexity" evidence="2">
    <location>
        <begin position="62"/>
        <end position="75"/>
    </location>
</feature>
<reference evidence="6 7" key="2">
    <citation type="journal article" date="2007" name="Genome Biol.">
        <title>Assembly of the Candida albicans genome into sixteen supercontigs aligned on the eight chromosomes.</title>
        <authorList>
            <person name="van het Hoog M."/>
            <person name="Rast T.J."/>
            <person name="Martchenko M."/>
            <person name="Grindle S."/>
            <person name="Dignard D."/>
            <person name="Hogues H."/>
            <person name="Cuomo C."/>
            <person name="Berriman M."/>
            <person name="Scherer S."/>
            <person name="Magee B.B."/>
            <person name="Whiteway M."/>
            <person name="Chibana H."/>
            <person name="Nantel A."/>
            <person name="Magee P.T."/>
        </authorList>
    </citation>
    <scope>GENOME REANNOTATION</scope>
    <source>
        <strain evidence="7">SC5314 / ATCC MYA-2876</strain>
    </source>
</reference>
<feature type="compositionally biased region" description="Polar residues" evidence="2">
    <location>
        <begin position="52"/>
        <end position="61"/>
    </location>
</feature>
<dbReference type="CGD" id="CAL0000186676">
    <property type="gene designation" value="VPS9"/>
</dbReference>
<dbReference type="InterPro" id="IPR009060">
    <property type="entry name" value="UBA-like_sf"/>
</dbReference>
<dbReference type="GO" id="GO:0005085">
    <property type="term" value="F:guanyl-nucleotide exchange factor activity"/>
    <property type="evidence" value="ECO:0000318"/>
    <property type="project" value="GO_Central"/>
</dbReference>
<gene>
    <name evidence="5" type="primary">VPS9</name>
    <name evidence="6" type="ordered locus">CAALFM_C602630CA</name>
    <name evidence="5" type="ordered locus">orf19.12979</name>
</gene>
<dbReference type="InterPro" id="IPR045046">
    <property type="entry name" value="Vps9-like"/>
</dbReference>
<dbReference type="SMART" id="SM00167">
    <property type="entry name" value="VPS9"/>
    <property type="match status" value="1"/>
</dbReference>
<evidence type="ECO:0000256" key="2">
    <source>
        <dbReference type="SAM" id="MobiDB-lite"/>
    </source>
</evidence>
<dbReference type="GO" id="GO:0005829">
    <property type="term" value="C:cytosol"/>
    <property type="evidence" value="ECO:0000318"/>
    <property type="project" value="GO_Central"/>
</dbReference>
<feature type="region of interest" description="Disordered" evidence="2">
    <location>
        <begin position="672"/>
        <end position="710"/>
    </location>
</feature>
<feature type="domain" description="CUE" evidence="3">
    <location>
        <begin position="721"/>
        <end position="764"/>
    </location>
</feature>
<feature type="compositionally biased region" description="Polar residues" evidence="2">
    <location>
        <begin position="257"/>
        <end position="272"/>
    </location>
</feature>
<feature type="compositionally biased region" description="Basic and acidic residues" evidence="2">
    <location>
        <begin position="217"/>
        <end position="229"/>
    </location>
</feature>
<evidence type="ECO:0000259" key="3">
    <source>
        <dbReference type="PROSITE" id="PS51140"/>
    </source>
</evidence>
<dbReference type="EMBL" id="CP017628">
    <property type="protein sequence ID" value="AOW30196.1"/>
    <property type="molecule type" value="Genomic_DNA"/>
</dbReference>
<dbReference type="InParanoid" id="A0A1D8PPY0"/>
<dbReference type="InterPro" id="IPR037191">
    <property type="entry name" value="VPS9_dom_sf"/>
</dbReference>
<dbReference type="SUPFAM" id="SSF46934">
    <property type="entry name" value="UBA-like"/>
    <property type="match status" value="1"/>
</dbReference>
<name>A0A1D8PPY0_CANAL</name>
<evidence type="ECO:0000313" key="5">
    <source>
        <dbReference type="CGD" id="CAL0000186676"/>
    </source>
</evidence>
<feature type="compositionally biased region" description="Basic and acidic residues" evidence="2">
    <location>
        <begin position="241"/>
        <end position="255"/>
    </location>
</feature>
<evidence type="ECO:0000313" key="7">
    <source>
        <dbReference type="Proteomes" id="UP000000559"/>
    </source>
</evidence>
<dbReference type="AlphaFoldDB" id="A0A1D8PPY0"/>
<dbReference type="PROSITE" id="PS51205">
    <property type="entry name" value="VPS9"/>
    <property type="match status" value="1"/>
</dbReference>